<comment type="cofactor">
    <cofactor evidence="1 3">
        <name>pyridoxal 5'-phosphate</name>
        <dbReference type="ChEBI" id="CHEBI:597326"/>
    </cofactor>
</comment>
<dbReference type="PANTHER" id="PTHR11808">
    <property type="entry name" value="TRANS-SULFURATION ENZYME FAMILY MEMBER"/>
    <property type="match status" value="1"/>
</dbReference>
<keyword evidence="2 3" id="KW-0663">Pyridoxal phosphate</keyword>
<name>A0ABS6SY76_9RHOB</name>
<accession>A0ABS6SY76</accession>
<dbReference type="Pfam" id="PF01053">
    <property type="entry name" value="Cys_Met_Meta_PP"/>
    <property type="match status" value="1"/>
</dbReference>
<protein>
    <submittedName>
        <fullName evidence="4">Cystathionine gamma-lyase</fullName>
        <ecNumber evidence="4">4.4.1.1</ecNumber>
    </submittedName>
</protein>
<dbReference type="Proteomes" id="UP000756530">
    <property type="component" value="Unassembled WGS sequence"/>
</dbReference>
<sequence length="369" mass="38952">MSDRDDELAAKLVHLRGEGLEKGDPLALPLTLTSMYHLPGDPAPGVPGYGRAENPTWEALEAALSLIEDAPALAFPSGMAAISAALFAVVKAGDRIVIPTDGYYTTRLLADRFLAKLGVTVVTRPTLDMARGGFEGVALVFLETPSNPGLDVCDLAGLCEAVRAAGGVSIVDNTTMTPFGQRPLELGADVVVASDTKAPGGHSDVLMGHVASRDAAFMEEVAAWRKLAGGIPGPFEAWMLHRSLETLPLRFERMCDSAEVIAARLAEHPAVRNLRYPGLADDPAHLMAKAQMTRFGFLIGLELESADAAERFINGCGLLAAATSFGGVHSSAERRARWGDDVAEGFVRLSVGTEPVEALWAALDAALRG</sequence>
<proteinExistence type="inferred from homology"/>
<reference evidence="4 5" key="1">
    <citation type="submission" date="2021-05" db="EMBL/GenBank/DDBJ databases">
        <title>Culturable bacteria isolated from Daya Bay.</title>
        <authorList>
            <person name="Zheng W."/>
            <person name="Yu S."/>
            <person name="Huang Y."/>
        </authorList>
    </citation>
    <scope>NUCLEOTIDE SEQUENCE [LARGE SCALE GENOMIC DNA]</scope>
    <source>
        <strain evidence="4 5">DP4N28-5</strain>
    </source>
</reference>
<dbReference type="GO" id="GO:0016829">
    <property type="term" value="F:lyase activity"/>
    <property type="evidence" value="ECO:0007669"/>
    <property type="project" value="UniProtKB-KW"/>
</dbReference>
<keyword evidence="5" id="KW-1185">Reference proteome</keyword>
<dbReference type="PIRSF" id="PIRSF001434">
    <property type="entry name" value="CGS"/>
    <property type="match status" value="1"/>
</dbReference>
<comment type="caution">
    <text evidence="4">The sequence shown here is derived from an EMBL/GenBank/DDBJ whole genome shotgun (WGS) entry which is preliminary data.</text>
</comment>
<organism evidence="4 5">
    <name type="scientific">Maritimibacter dapengensis</name>
    <dbReference type="NCBI Taxonomy" id="2836868"/>
    <lineage>
        <taxon>Bacteria</taxon>
        <taxon>Pseudomonadati</taxon>
        <taxon>Pseudomonadota</taxon>
        <taxon>Alphaproteobacteria</taxon>
        <taxon>Rhodobacterales</taxon>
        <taxon>Roseobacteraceae</taxon>
        <taxon>Maritimibacter</taxon>
    </lineage>
</organism>
<dbReference type="EC" id="4.4.1.1" evidence="4"/>
<gene>
    <name evidence="4" type="ORF">KJP28_03185</name>
</gene>
<comment type="similarity">
    <text evidence="3">Belongs to the trans-sulfuration enzymes family.</text>
</comment>
<dbReference type="PANTHER" id="PTHR11808:SF85">
    <property type="entry name" value="CYSTATHIONINE GAMMA-LYASE-RELATED"/>
    <property type="match status" value="1"/>
</dbReference>
<dbReference type="EMBL" id="JAHUZE010000001">
    <property type="protein sequence ID" value="MBV7377916.1"/>
    <property type="molecule type" value="Genomic_DNA"/>
</dbReference>
<evidence type="ECO:0000256" key="1">
    <source>
        <dbReference type="ARBA" id="ARBA00001933"/>
    </source>
</evidence>
<evidence type="ECO:0000313" key="4">
    <source>
        <dbReference type="EMBL" id="MBV7377916.1"/>
    </source>
</evidence>
<evidence type="ECO:0000313" key="5">
    <source>
        <dbReference type="Proteomes" id="UP000756530"/>
    </source>
</evidence>
<dbReference type="RefSeq" id="WP_218390779.1">
    <property type="nucleotide sequence ID" value="NZ_JAHUZE010000001.1"/>
</dbReference>
<dbReference type="InterPro" id="IPR000277">
    <property type="entry name" value="Cys/Met-Metab_PyrdxlP-dep_enz"/>
</dbReference>
<dbReference type="NCBIfam" id="NF005758">
    <property type="entry name" value="PRK07582.1"/>
    <property type="match status" value="1"/>
</dbReference>
<evidence type="ECO:0000256" key="3">
    <source>
        <dbReference type="RuleBase" id="RU362118"/>
    </source>
</evidence>
<evidence type="ECO:0000256" key="2">
    <source>
        <dbReference type="ARBA" id="ARBA00022898"/>
    </source>
</evidence>
<keyword evidence="4" id="KW-0456">Lyase</keyword>